<evidence type="ECO:0000256" key="1">
    <source>
        <dbReference type="ARBA" id="ARBA00004906"/>
    </source>
</evidence>
<dbReference type="InterPro" id="IPR022441">
    <property type="entry name" value="Para_beta_helix_rpt-2"/>
</dbReference>
<dbReference type="Pfam" id="PF05048">
    <property type="entry name" value="NosD"/>
    <property type="match status" value="2"/>
</dbReference>
<dbReference type="SMART" id="SM00710">
    <property type="entry name" value="PbH1"/>
    <property type="match status" value="17"/>
</dbReference>
<dbReference type="PANTHER" id="PTHR22990:SF15">
    <property type="entry name" value="F-BOX ONLY PROTEIN 10"/>
    <property type="match status" value="1"/>
</dbReference>
<dbReference type="NCBIfam" id="TIGR03804">
    <property type="entry name" value="para_beta_helix"/>
    <property type="match status" value="4"/>
</dbReference>
<organism evidence="7 8">
    <name type="scientific">Methanothrix soehngenii</name>
    <name type="common">Methanosaeta concilii</name>
    <dbReference type="NCBI Taxonomy" id="2223"/>
    <lineage>
        <taxon>Archaea</taxon>
        <taxon>Methanobacteriati</taxon>
        <taxon>Methanobacteriota</taxon>
        <taxon>Stenosarchaea group</taxon>
        <taxon>Methanomicrobia</taxon>
        <taxon>Methanotrichales</taxon>
        <taxon>Methanotrichaceae</taxon>
        <taxon>Methanothrix</taxon>
    </lineage>
</organism>
<dbReference type="InterPro" id="IPR011050">
    <property type="entry name" value="Pectin_lyase_fold/virulence"/>
</dbReference>
<dbReference type="InterPro" id="IPR012334">
    <property type="entry name" value="Pectin_lyas_fold"/>
</dbReference>
<dbReference type="Gene3D" id="2.160.20.10">
    <property type="entry name" value="Single-stranded right-handed beta-helix, Pectin lyase-like"/>
    <property type="match status" value="3"/>
</dbReference>
<dbReference type="Pfam" id="PF13229">
    <property type="entry name" value="Beta_helix"/>
    <property type="match status" value="1"/>
</dbReference>
<dbReference type="InterPro" id="IPR051550">
    <property type="entry name" value="SCF-Subunits/Alg-Epimerases"/>
</dbReference>
<evidence type="ECO:0000313" key="8">
    <source>
        <dbReference type="Proteomes" id="UP000544742"/>
    </source>
</evidence>
<evidence type="ECO:0000259" key="5">
    <source>
        <dbReference type="Pfam" id="PF05048"/>
    </source>
</evidence>
<name>A0A7K4AJ15_METSH</name>
<evidence type="ECO:0000256" key="3">
    <source>
        <dbReference type="ARBA" id="ARBA00022786"/>
    </source>
</evidence>
<gene>
    <name evidence="7" type="ORF">GX426_07220</name>
</gene>
<accession>A0A7K4AJ15</accession>
<dbReference type="AlphaFoldDB" id="A0A7K4AJ15"/>
<evidence type="ECO:0000256" key="2">
    <source>
        <dbReference type="ARBA" id="ARBA00022737"/>
    </source>
</evidence>
<keyword evidence="3" id="KW-0833">Ubl conjugation pathway</keyword>
<evidence type="ECO:0000256" key="4">
    <source>
        <dbReference type="SAM" id="MobiDB-lite"/>
    </source>
</evidence>
<feature type="domain" description="Right handed beta helix" evidence="6">
    <location>
        <begin position="86"/>
        <end position="200"/>
    </location>
</feature>
<reference evidence="7 8" key="1">
    <citation type="journal article" date="2020" name="Biotechnol. Biofuels">
        <title>New insights from the biogas microbiome by comprehensive genome-resolved metagenomics of nearly 1600 species originating from multiple anaerobic digesters.</title>
        <authorList>
            <person name="Campanaro S."/>
            <person name="Treu L."/>
            <person name="Rodriguez-R L.M."/>
            <person name="Kovalovszki A."/>
            <person name="Ziels R.M."/>
            <person name="Maus I."/>
            <person name="Zhu X."/>
            <person name="Kougias P.G."/>
            <person name="Basile A."/>
            <person name="Luo G."/>
            <person name="Schluter A."/>
            <person name="Konstantinidis K.T."/>
            <person name="Angelidaki I."/>
        </authorList>
    </citation>
    <scope>NUCLEOTIDE SEQUENCE [LARGE SCALE GENOMIC DNA]</scope>
    <source>
        <strain evidence="7">AS27yjCOA_157</strain>
    </source>
</reference>
<dbReference type="InterPro" id="IPR007742">
    <property type="entry name" value="NosD_dom"/>
</dbReference>
<feature type="domain" description="Periplasmic copper-binding protein NosD beta helix" evidence="5">
    <location>
        <begin position="497"/>
        <end position="683"/>
    </location>
</feature>
<dbReference type="PANTHER" id="PTHR22990">
    <property type="entry name" value="F-BOX ONLY PROTEIN"/>
    <property type="match status" value="1"/>
</dbReference>
<protein>
    <submittedName>
        <fullName evidence="7">DUF1565 domain-containing protein</fullName>
    </submittedName>
</protein>
<comment type="caution">
    <text evidence="7">The sequence shown here is derived from an EMBL/GenBank/DDBJ whole genome shotgun (WGS) entry which is preliminary data.</text>
</comment>
<dbReference type="Proteomes" id="UP000544742">
    <property type="component" value="Unassembled WGS sequence"/>
</dbReference>
<feature type="domain" description="Periplasmic copper-binding protein NosD beta helix" evidence="5">
    <location>
        <begin position="229"/>
        <end position="347"/>
    </location>
</feature>
<dbReference type="InterPro" id="IPR039448">
    <property type="entry name" value="Beta_helix"/>
</dbReference>
<evidence type="ECO:0000313" key="7">
    <source>
        <dbReference type="EMBL" id="NLJ22885.1"/>
    </source>
</evidence>
<sequence>MRPVAAFILISILLASSVQARVLIVDPGDSSDAKTISAAVFKASPGDTIQIQPGRYPGAIIDRSLKIYGQEGVSIEGPLSINAPGCEIYDLKINTSRSDASLSLLSGDCQVIRCTISGEKAAVSSEGSNNTIANCSISSPAGIEIFAPDNRVLGCHIQGSGIGVRINQTSGCWVEDCTIAALQGVLIEDSDRDGVVNNTILTDGLGLVLTRSDGNVASGNNLSGAFVSGIDMLNSRFNDIAANRIEGGKVGISLRVTEHCNVTSNWCLGNERAGIYGNEASGLMLAENDLIENGNGILLSASADNIIRSNLASHNVYGISLRGSAKNLLQDNLMELNRYNLRIDDGDGADLSLQDYYDQDIDRSNMIDGRPIYYLVGKSGMNVPEDCAFLGLISCREISARNLTISNSSVGMLLVNSSGCRIQNSSIDLSEEGILLRASNDCIISDCRVRECNVGFDSRDSRGIQFVADHAQDCAAEGFRVDGSLNLLLLKCNSTASNSGISLHSSRLCRVQDCSAVRNAKEGLLLSLSHRCSLVGNQAASNDRGIALTGSNACALESNFAISNQKDGISIEQLSDAEVKGNNATNNGQGIFVQSSKRSKISGNVLCNNSRYGLRMSTSTSCNITGNEICSNQIAGINLVDCTDNFLYHNIIRDNIIQNAADNGNNHWDAGAEAGGNYWSDHEVVGDPGSVPRTIPAQGQDRYPFQHPGGWG</sequence>
<dbReference type="SUPFAM" id="SSF51126">
    <property type="entry name" value="Pectin lyase-like"/>
    <property type="match status" value="3"/>
</dbReference>
<dbReference type="EMBL" id="JAAYUN010000119">
    <property type="protein sequence ID" value="NLJ22885.1"/>
    <property type="molecule type" value="Genomic_DNA"/>
</dbReference>
<evidence type="ECO:0000259" key="6">
    <source>
        <dbReference type="Pfam" id="PF13229"/>
    </source>
</evidence>
<keyword evidence="2" id="KW-0677">Repeat</keyword>
<proteinExistence type="predicted"/>
<feature type="region of interest" description="Disordered" evidence="4">
    <location>
        <begin position="693"/>
        <end position="712"/>
    </location>
</feature>
<dbReference type="InterPro" id="IPR006626">
    <property type="entry name" value="PbH1"/>
</dbReference>
<comment type="pathway">
    <text evidence="1">Protein modification; protein ubiquitination.</text>
</comment>